<dbReference type="SUPFAM" id="SSF116734">
    <property type="entry name" value="DNA methylase specificity domain"/>
    <property type="match status" value="2"/>
</dbReference>
<sequence length="409" mass="46296">MIETIKYKQTSFGLIPIDWEVKKLGNLGKVISGLTYSPDDICEESGTLVLRSSNVQDGQIKLGDNVFVKVKTGEYNPVNKEDILICVRNGSKSLIGKNALITEEAAGMAFGAFMAIYRSDFNNYLYQIFNTDIYYREIHKNLGATINSINGSDLKEIKIPIPPLPEQNQIVSILATWDKAIDNCKGIVDNLKVRNNGLTQQLLSGKMRVKGFDKKWKVRVLSECLNFTPRPILKPSENYLALGLRSHGKGIFHKNDFDPASIAMETMYEVRENDLIINITFAWEHAVAIVSKKDEGGLVSHRFPTYTFNSQNAIPEYFRHFILQKRFKFLLELISPGGAGRNRVMSKTDFLKLELKIPDVEEQKAIANILDKATSELNQYQEKLQTLQLQKKGLMQQLLTGKVRVKTNN</sequence>
<keyword evidence="7" id="KW-1185">Reference proteome</keyword>
<reference evidence="7" key="1">
    <citation type="submission" date="2016-11" db="EMBL/GenBank/DDBJ databases">
        <authorList>
            <person name="Varghese N."/>
            <person name="Submissions S."/>
        </authorList>
    </citation>
    <scope>NUCLEOTIDE SEQUENCE [LARGE SCALE GENOMIC DNA]</scope>
    <source>
        <strain evidence="7">CGMCC 1.2749</strain>
    </source>
</reference>
<feature type="domain" description="Type I restriction modification DNA specificity" evidence="5">
    <location>
        <begin position="16"/>
        <end position="189"/>
    </location>
</feature>
<protein>
    <submittedName>
        <fullName evidence="6">Type I restriction enzyme, S subunit</fullName>
    </submittedName>
</protein>
<feature type="coiled-coil region" evidence="4">
    <location>
        <begin position="363"/>
        <end position="397"/>
    </location>
</feature>
<keyword evidence="4" id="KW-0175">Coiled coil</keyword>
<proteinExistence type="inferred from homology"/>
<name>A0A1M7H254_9FLAO</name>
<evidence type="ECO:0000256" key="4">
    <source>
        <dbReference type="SAM" id="Coils"/>
    </source>
</evidence>
<dbReference type="RefSeq" id="WP_073206186.1">
    <property type="nucleotide sequence ID" value="NZ_FRCL01000003.1"/>
</dbReference>
<dbReference type="PANTHER" id="PTHR30408">
    <property type="entry name" value="TYPE-1 RESTRICTION ENZYME ECOKI SPECIFICITY PROTEIN"/>
    <property type="match status" value="1"/>
</dbReference>
<keyword evidence="2" id="KW-0680">Restriction system</keyword>
<dbReference type="STRING" id="178356.SAMN05216269_103133"/>
<dbReference type="AlphaFoldDB" id="A0A1M7H254"/>
<dbReference type="InterPro" id="IPR052021">
    <property type="entry name" value="Type-I_RS_S_subunit"/>
</dbReference>
<dbReference type="Proteomes" id="UP000184092">
    <property type="component" value="Unassembled WGS sequence"/>
</dbReference>
<evidence type="ECO:0000313" key="7">
    <source>
        <dbReference type="Proteomes" id="UP000184092"/>
    </source>
</evidence>
<gene>
    <name evidence="6" type="ORF">SAMN05216269_103133</name>
</gene>
<dbReference type="GO" id="GO:0009307">
    <property type="term" value="P:DNA restriction-modification system"/>
    <property type="evidence" value="ECO:0007669"/>
    <property type="project" value="UniProtKB-KW"/>
</dbReference>
<evidence type="ECO:0000313" key="6">
    <source>
        <dbReference type="EMBL" id="SHM22473.1"/>
    </source>
</evidence>
<comment type="similarity">
    <text evidence="1">Belongs to the type-I restriction system S methylase family.</text>
</comment>
<dbReference type="Pfam" id="PF01420">
    <property type="entry name" value="Methylase_S"/>
    <property type="match status" value="2"/>
</dbReference>
<dbReference type="OrthoDB" id="667970at2"/>
<keyword evidence="3" id="KW-0238">DNA-binding</keyword>
<evidence type="ECO:0000256" key="1">
    <source>
        <dbReference type="ARBA" id="ARBA00010923"/>
    </source>
</evidence>
<evidence type="ECO:0000256" key="3">
    <source>
        <dbReference type="ARBA" id="ARBA00023125"/>
    </source>
</evidence>
<dbReference type="InterPro" id="IPR000055">
    <property type="entry name" value="Restrct_endonuc_typeI_TRD"/>
</dbReference>
<organism evidence="6 7">
    <name type="scientific">Flavobacterium xinjiangense</name>
    <dbReference type="NCBI Taxonomy" id="178356"/>
    <lineage>
        <taxon>Bacteria</taxon>
        <taxon>Pseudomonadati</taxon>
        <taxon>Bacteroidota</taxon>
        <taxon>Flavobacteriia</taxon>
        <taxon>Flavobacteriales</taxon>
        <taxon>Flavobacteriaceae</taxon>
        <taxon>Flavobacterium</taxon>
    </lineage>
</organism>
<dbReference type="EMBL" id="FRCL01000003">
    <property type="protein sequence ID" value="SHM22473.1"/>
    <property type="molecule type" value="Genomic_DNA"/>
</dbReference>
<dbReference type="CDD" id="cd17265">
    <property type="entry name" value="RMtype1_S_Eco4255III-TRD2-CR2_like"/>
    <property type="match status" value="1"/>
</dbReference>
<evidence type="ECO:0000259" key="5">
    <source>
        <dbReference type="Pfam" id="PF01420"/>
    </source>
</evidence>
<evidence type="ECO:0000256" key="2">
    <source>
        <dbReference type="ARBA" id="ARBA00022747"/>
    </source>
</evidence>
<dbReference type="InterPro" id="IPR044946">
    <property type="entry name" value="Restrct_endonuc_typeI_TRD_sf"/>
</dbReference>
<feature type="domain" description="Type I restriction modification DNA specificity" evidence="5">
    <location>
        <begin position="278"/>
        <end position="382"/>
    </location>
</feature>
<accession>A0A1M7H254</accession>
<dbReference type="PANTHER" id="PTHR30408:SF12">
    <property type="entry name" value="TYPE I RESTRICTION ENZYME MJAVIII SPECIFICITY SUBUNIT"/>
    <property type="match status" value="1"/>
</dbReference>
<dbReference type="Gene3D" id="3.90.220.20">
    <property type="entry name" value="DNA methylase specificity domains"/>
    <property type="match status" value="2"/>
</dbReference>
<dbReference type="GO" id="GO:0003677">
    <property type="term" value="F:DNA binding"/>
    <property type="evidence" value="ECO:0007669"/>
    <property type="project" value="UniProtKB-KW"/>
</dbReference>